<dbReference type="PRINTS" id="PR00119">
    <property type="entry name" value="CATATPASE"/>
</dbReference>
<dbReference type="Gene3D" id="3.40.50.1000">
    <property type="entry name" value="HAD superfamily/HAD-like"/>
    <property type="match status" value="1"/>
</dbReference>
<evidence type="ECO:0000256" key="3">
    <source>
        <dbReference type="ARBA" id="ARBA00012517"/>
    </source>
</evidence>
<dbReference type="Pfam" id="PF00702">
    <property type="entry name" value="Hydrolase"/>
    <property type="match status" value="1"/>
</dbReference>
<comment type="subcellular location">
    <subcellularLocation>
        <location evidence="1">Cell membrane</location>
        <topology evidence="1">Multi-pass membrane protein</topology>
    </subcellularLocation>
</comment>
<feature type="transmembrane region" description="Helical" evidence="18">
    <location>
        <begin position="223"/>
        <end position="243"/>
    </location>
</feature>
<evidence type="ECO:0000256" key="5">
    <source>
        <dbReference type="ARBA" id="ARBA00022475"/>
    </source>
</evidence>
<dbReference type="Pfam" id="PF00122">
    <property type="entry name" value="E1-E2_ATPase"/>
    <property type="match status" value="1"/>
</dbReference>
<dbReference type="GO" id="GO:0140581">
    <property type="term" value="F:P-type monovalent copper transporter activity"/>
    <property type="evidence" value="ECO:0007669"/>
    <property type="project" value="UniProtKB-EC"/>
</dbReference>
<dbReference type="GO" id="GO:0055070">
    <property type="term" value="P:copper ion homeostasis"/>
    <property type="evidence" value="ECO:0007669"/>
    <property type="project" value="TreeGrafter"/>
</dbReference>
<feature type="transmembrane region" description="Helical" evidence="18">
    <location>
        <begin position="165"/>
        <end position="186"/>
    </location>
</feature>
<dbReference type="InterPro" id="IPR023298">
    <property type="entry name" value="ATPase_P-typ_TM_dom_sf"/>
</dbReference>
<dbReference type="EC" id="7.2.2.8" evidence="3"/>
<keyword evidence="15" id="KW-0186">Copper</keyword>
<gene>
    <name evidence="20" type="ORF">FBZ83_11896</name>
</gene>
<evidence type="ECO:0000256" key="9">
    <source>
        <dbReference type="ARBA" id="ARBA00022741"/>
    </source>
</evidence>
<feature type="domain" description="HMA" evidence="19">
    <location>
        <begin position="6"/>
        <end position="71"/>
    </location>
</feature>
<dbReference type="GO" id="GO:0043682">
    <property type="term" value="F:P-type divalent copper transporter activity"/>
    <property type="evidence" value="ECO:0007669"/>
    <property type="project" value="TreeGrafter"/>
</dbReference>
<feature type="transmembrane region" description="Helical" evidence="18">
    <location>
        <begin position="774"/>
        <end position="794"/>
    </location>
</feature>
<dbReference type="NCBIfam" id="TIGR00003">
    <property type="entry name" value="copper ion binding protein"/>
    <property type="match status" value="2"/>
</dbReference>
<dbReference type="InterPro" id="IPR036412">
    <property type="entry name" value="HAD-like_sf"/>
</dbReference>
<feature type="domain" description="HMA" evidence="19">
    <location>
        <begin position="73"/>
        <end position="139"/>
    </location>
</feature>
<dbReference type="InterPro" id="IPR027256">
    <property type="entry name" value="P-typ_ATPase_IB"/>
</dbReference>
<dbReference type="PROSITE" id="PS50846">
    <property type="entry name" value="HMA_2"/>
    <property type="match status" value="2"/>
</dbReference>
<evidence type="ECO:0000256" key="18">
    <source>
        <dbReference type="RuleBase" id="RU362081"/>
    </source>
</evidence>
<dbReference type="Proteomes" id="UP000318529">
    <property type="component" value="Unassembled WGS sequence"/>
</dbReference>
<feature type="transmembrane region" description="Helical" evidence="18">
    <location>
        <begin position="751"/>
        <end position="768"/>
    </location>
</feature>
<dbReference type="RefSeq" id="WP_145689955.1">
    <property type="nucleotide sequence ID" value="NZ_VITH01000018.1"/>
</dbReference>
<dbReference type="InterPro" id="IPR001757">
    <property type="entry name" value="P_typ_ATPase"/>
</dbReference>
<dbReference type="PANTHER" id="PTHR43520">
    <property type="entry name" value="ATP7, ISOFORM B"/>
    <property type="match status" value="1"/>
</dbReference>
<keyword evidence="6 18" id="KW-0812">Transmembrane</keyword>
<dbReference type="InterPro" id="IPR023299">
    <property type="entry name" value="ATPase_P-typ_cyto_dom_N"/>
</dbReference>
<dbReference type="InterPro" id="IPR006121">
    <property type="entry name" value="HMA_dom"/>
</dbReference>
<dbReference type="SUPFAM" id="SSF56784">
    <property type="entry name" value="HAD-like"/>
    <property type="match status" value="1"/>
</dbReference>
<keyword evidence="13" id="KW-1278">Translocase</keyword>
<protein>
    <recommendedName>
        <fullName evidence="3">P-type Cu(+) transporter</fullName>
        <ecNumber evidence="3">7.2.2.8</ecNumber>
    </recommendedName>
</protein>
<dbReference type="InterPro" id="IPR018303">
    <property type="entry name" value="ATPase_P-typ_P_site"/>
</dbReference>
<dbReference type="InterPro" id="IPR023214">
    <property type="entry name" value="HAD_sf"/>
</dbReference>
<dbReference type="GO" id="GO:0005507">
    <property type="term" value="F:copper ion binding"/>
    <property type="evidence" value="ECO:0007669"/>
    <property type="project" value="InterPro"/>
</dbReference>
<evidence type="ECO:0000256" key="2">
    <source>
        <dbReference type="ARBA" id="ARBA00006024"/>
    </source>
</evidence>
<dbReference type="SUPFAM" id="SSF55008">
    <property type="entry name" value="HMA, heavy metal-associated domain"/>
    <property type="match status" value="2"/>
</dbReference>
<dbReference type="Gene3D" id="2.70.150.10">
    <property type="entry name" value="Calcium-transporting ATPase, cytoplasmic transduction domain A"/>
    <property type="match status" value="1"/>
</dbReference>
<evidence type="ECO:0000256" key="17">
    <source>
        <dbReference type="ARBA" id="ARBA00023136"/>
    </source>
</evidence>
<evidence type="ECO:0000256" key="7">
    <source>
        <dbReference type="ARBA" id="ARBA00022723"/>
    </source>
</evidence>
<keyword evidence="4" id="KW-0813">Transport</keyword>
<dbReference type="PROSITE" id="PS01047">
    <property type="entry name" value="HMA_1"/>
    <property type="match status" value="2"/>
</dbReference>
<feature type="transmembrane region" description="Helical" evidence="18">
    <location>
        <begin position="255"/>
        <end position="273"/>
    </location>
</feature>
<keyword evidence="7 18" id="KW-0479">Metal-binding</keyword>
<evidence type="ECO:0000259" key="19">
    <source>
        <dbReference type="PROSITE" id="PS50846"/>
    </source>
</evidence>
<dbReference type="PROSITE" id="PS00154">
    <property type="entry name" value="ATPASE_E1_E2"/>
    <property type="match status" value="1"/>
</dbReference>
<dbReference type="Pfam" id="PF00403">
    <property type="entry name" value="HMA"/>
    <property type="match status" value="2"/>
</dbReference>
<dbReference type="InterPro" id="IPR059000">
    <property type="entry name" value="ATPase_P-type_domA"/>
</dbReference>
<evidence type="ECO:0000256" key="15">
    <source>
        <dbReference type="ARBA" id="ARBA00023008"/>
    </source>
</evidence>
<dbReference type="InterPro" id="IPR006122">
    <property type="entry name" value="HMA_Cu_ion-bd"/>
</dbReference>
<reference evidence="20 21" key="1">
    <citation type="submission" date="2019-06" db="EMBL/GenBank/DDBJ databases">
        <title>Genomic Encyclopedia of Type Strains, Phase IV (KMG-V): Genome sequencing to study the core and pangenomes of soil and plant-associated prokaryotes.</title>
        <authorList>
            <person name="Whitman W."/>
        </authorList>
    </citation>
    <scope>NUCLEOTIDE SEQUENCE [LARGE SCALE GENOMIC DNA]</scope>
    <source>
        <strain evidence="20 21">BR 11650</strain>
    </source>
</reference>
<organism evidence="20 21">
    <name type="scientific">Azospirillum brasilense</name>
    <dbReference type="NCBI Taxonomy" id="192"/>
    <lineage>
        <taxon>Bacteria</taxon>
        <taxon>Pseudomonadati</taxon>
        <taxon>Pseudomonadota</taxon>
        <taxon>Alphaproteobacteria</taxon>
        <taxon>Rhodospirillales</taxon>
        <taxon>Azospirillaceae</taxon>
        <taxon>Azospirillum</taxon>
    </lineage>
</organism>
<dbReference type="FunFam" id="3.30.70.100:FF:000005">
    <property type="entry name" value="Copper-exporting P-type ATPase A"/>
    <property type="match status" value="2"/>
</dbReference>
<dbReference type="InterPro" id="IPR008250">
    <property type="entry name" value="ATPase_P-typ_transduc_dom_A_sf"/>
</dbReference>
<evidence type="ECO:0000256" key="11">
    <source>
        <dbReference type="ARBA" id="ARBA00022840"/>
    </source>
</evidence>
<dbReference type="SFLD" id="SFLDF00027">
    <property type="entry name" value="p-type_atpase"/>
    <property type="match status" value="1"/>
</dbReference>
<name>A0A560BVB3_AZOBR</name>
<dbReference type="Gene3D" id="3.30.70.100">
    <property type="match status" value="2"/>
</dbReference>
<comment type="similarity">
    <text evidence="2 18">Belongs to the cation transport ATPase (P-type) (TC 3.A.3) family. Type IB subfamily.</text>
</comment>
<dbReference type="NCBIfam" id="TIGR01511">
    <property type="entry name" value="ATPase-IB1_Cu"/>
    <property type="match status" value="1"/>
</dbReference>
<evidence type="ECO:0000256" key="13">
    <source>
        <dbReference type="ARBA" id="ARBA00022967"/>
    </source>
</evidence>
<dbReference type="NCBIfam" id="TIGR01525">
    <property type="entry name" value="ATPase-IB_hvy"/>
    <property type="match status" value="1"/>
</dbReference>
<dbReference type="CDD" id="cd00371">
    <property type="entry name" value="HMA"/>
    <property type="match status" value="2"/>
</dbReference>
<dbReference type="FunFam" id="2.70.150.10:FF:000020">
    <property type="entry name" value="Copper-exporting P-type ATPase A"/>
    <property type="match status" value="1"/>
</dbReference>
<keyword evidence="16" id="KW-0406">Ion transport</keyword>
<feature type="transmembrane region" description="Helical" evidence="18">
    <location>
        <begin position="192"/>
        <end position="211"/>
    </location>
</feature>
<dbReference type="InterPro" id="IPR044492">
    <property type="entry name" value="P_typ_ATPase_HD_dom"/>
</dbReference>
<dbReference type="NCBIfam" id="TIGR01494">
    <property type="entry name" value="ATPase_P-type"/>
    <property type="match status" value="1"/>
</dbReference>
<keyword evidence="10" id="KW-0187">Copper transport</keyword>
<keyword evidence="17 18" id="KW-0472">Membrane</keyword>
<keyword evidence="14 18" id="KW-1133">Transmembrane helix</keyword>
<dbReference type="SUPFAM" id="SSF81665">
    <property type="entry name" value="Calcium ATPase, transmembrane domain M"/>
    <property type="match status" value="1"/>
</dbReference>
<dbReference type="CDD" id="cd02094">
    <property type="entry name" value="P-type_ATPase_Cu-like"/>
    <property type="match status" value="1"/>
</dbReference>
<dbReference type="EMBL" id="VITH01000018">
    <property type="protein sequence ID" value="TWA76557.1"/>
    <property type="molecule type" value="Genomic_DNA"/>
</dbReference>
<dbReference type="Gene3D" id="3.40.1110.10">
    <property type="entry name" value="Calcium-transporting ATPase, cytoplasmic domain N"/>
    <property type="match status" value="1"/>
</dbReference>
<keyword evidence="11 18" id="KW-0067">ATP-binding</keyword>
<evidence type="ECO:0000256" key="16">
    <source>
        <dbReference type="ARBA" id="ARBA00023065"/>
    </source>
</evidence>
<proteinExistence type="inferred from homology"/>
<dbReference type="GO" id="GO:0005886">
    <property type="term" value="C:plasma membrane"/>
    <property type="evidence" value="ECO:0007669"/>
    <property type="project" value="UniProtKB-SubCell"/>
</dbReference>
<evidence type="ECO:0000256" key="10">
    <source>
        <dbReference type="ARBA" id="ARBA00022796"/>
    </source>
</evidence>
<evidence type="ECO:0000256" key="6">
    <source>
        <dbReference type="ARBA" id="ARBA00022692"/>
    </source>
</evidence>
<dbReference type="AlphaFoldDB" id="A0A560BVB3"/>
<comment type="caution">
    <text evidence="20">The sequence shown here is derived from an EMBL/GenBank/DDBJ whole genome shotgun (WGS) entry which is preliminary data.</text>
</comment>
<dbReference type="InterPro" id="IPR017969">
    <property type="entry name" value="Heavy-metal-associated_CS"/>
</dbReference>
<dbReference type="PRINTS" id="PR00943">
    <property type="entry name" value="CUATPASE"/>
</dbReference>
<evidence type="ECO:0000256" key="8">
    <source>
        <dbReference type="ARBA" id="ARBA00022737"/>
    </source>
</evidence>
<dbReference type="GO" id="GO:0060003">
    <property type="term" value="P:copper ion export"/>
    <property type="evidence" value="ECO:0007669"/>
    <property type="project" value="UniProtKB-ARBA"/>
</dbReference>
<dbReference type="SFLD" id="SFLDG00002">
    <property type="entry name" value="C1.7:_P-type_atpase_like"/>
    <property type="match status" value="1"/>
</dbReference>
<keyword evidence="8" id="KW-0677">Repeat</keyword>
<keyword evidence="12" id="KW-0460">Magnesium</keyword>
<dbReference type="GO" id="GO:0016887">
    <property type="term" value="F:ATP hydrolysis activity"/>
    <property type="evidence" value="ECO:0007669"/>
    <property type="project" value="InterPro"/>
</dbReference>
<dbReference type="GO" id="GO:0005524">
    <property type="term" value="F:ATP binding"/>
    <property type="evidence" value="ECO:0007669"/>
    <property type="project" value="UniProtKB-UniRule"/>
</dbReference>
<accession>A0A560BVB3</accession>
<evidence type="ECO:0000256" key="1">
    <source>
        <dbReference type="ARBA" id="ARBA00004651"/>
    </source>
</evidence>
<dbReference type="InterPro" id="IPR036163">
    <property type="entry name" value="HMA_dom_sf"/>
</dbReference>
<keyword evidence="5 18" id="KW-1003">Cell membrane</keyword>
<dbReference type="SUPFAM" id="SSF81653">
    <property type="entry name" value="Calcium ATPase, transduction domain A"/>
    <property type="match status" value="1"/>
</dbReference>
<evidence type="ECO:0000256" key="14">
    <source>
        <dbReference type="ARBA" id="ARBA00022989"/>
    </source>
</evidence>
<evidence type="ECO:0000313" key="21">
    <source>
        <dbReference type="Proteomes" id="UP000318529"/>
    </source>
</evidence>
<dbReference type="PANTHER" id="PTHR43520:SF8">
    <property type="entry name" value="P-TYPE CU(+) TRANSPORTER"/>
    <property type="match status" value="1"/>
</dbReference>
<dbReference type="SFLD" id="SFLDS00003">
    <property type="entry name" value="Haloacid_Dehalogenase"/>
    <property type="match status" value="1"/>
</dbReference>
<feature type="transmembrane region" description="Helical" evidence="18">
    <location>
        <begin position="407"/>
        <end position="429"/>
    </location>
</feature>
<sequence>MSATTTDLDIGISGMTCASCVGRVEKALSRLPGVTGVSVNLATERARVAFAGDPDPRAVAEAIENVGFEPQRQDFDLTVGGMTCASCVARVEKALLRVPGVESAAVNLATERAHVTAYAGTVDAARLAEAVEMTGFTAAPVADTESAATAEDPARDRNRRDLHHVLIAAALSAPLVLGMVGDLLGLKLMLPPWAQFLLATPVQFWLGWRFYRAGFMAARAGSGNMDLLVALGTSAAWGLSVYMMLTAHPGHTPHLYFEASAVLITFVLLGKWLEARAKGRTAAAIRALMQLRPDTARVRRDGVEVDLPIAQVRVGDRVAVRPGERIPVDGRVAEGAGSVDESMLTGESLPVEKTPGSRVTGGSINVDGLLLVETVAVGAETMLAKIVRMVEGAQASKAPIQRLVDRVAAVFVPVVLGIAAVTLAGWWIGTGNAETAIITAVSVLVIACPCALGLATPTAIMVGTGAAARHGILIKDAEALERAHAITAVAFDKTGTLTEGKPRVTDLVPADGVNDAELLRLAAALQSGSEHPLARAVRDRAAEQGVSATAPEGFKALAGRGVSAGVEGRALLLGSKRLIAESGLSDARLEARAAALESAGRTVSWLAETVPERRVLGLVAFGDTVKESARAAVRSLKAQGVETVMVTGDGAGAARAVAADLGIDRVFAEVLPDGKADVVATLKAEGKVVGMVGDGINDAPALAAADVGIAMATGTDVAMHTAGVTLMRGDPALVAGAIDVSRRTYSKIRQGLFWAFIYNLVGIPLAASGLLSPVLAGAAMALSSVSVVLNALSLRGWKP</sequence>
<keyword evidence="9 18" id="KW-0547">Nucleotide-binding</keyword>
<feature type="transmembrane region" description="Helical" evidence="18">
    <location>
        <begin position="435"/>
        <end position="455"/>
    </location>
</feature>
<evidence type="ECO:0000256" key="12">
    <source>
        <dbReference type="ARBA" id="ARBA00022842"/>
    </source>
</evidence>
<evidence type="ECO:0000313" key="20">
    <source>
        <dbReference type="EMBL" id="TWA76557.1"/>
    </source>
</evidence>
<evidence type="ECO:0000256" key="4">
    <source>
        <dbReference type="ARBA" id="ARBA00022448"/>
    </source>
</evidence>